<dbReference type="Proteomes" id="UP000265140">
    <property type="component" value="Chromosome 23"/>
</dbReference>
<proteinExistence type="predicted"/>
<dbReference type="SUPFAM" id="SSF56436">
    <property type="entry name" value="C-type lectin-like"/>
    <property type="match status" value="3"/>
</dbReference>
<dbReference type="InterPro" id="IPR018378">
    <property type="entry name" value="C-type_lectin_CS"/>
</dbReference>
<dbReference type="Gene3D" id="3.10.100.10">
    <property type="entry name" value="Mannose-Binding Protein A, subunit A"/>
    <property type="match status" value="3"/>
</dbReference>
<evidence type="ECO:0000256" key="1">
    <source>
        <dbReference type="ARBA" id="ARBA00023157"/>
    </source>
</evidence>
<dbReference type="PROSITE" id="PS50041">
    <property type="entry name" value="C_TYPE_LECTIN_2"/>
    <property type="match status" value="3"/>
</dbReference>
<name>A0AAY5KZF0_ESOLU</name>
<evidence type="ECO:0000313" key="4">
    <source>
        <dbReference type="Proteomes" id="UP000265140"/>
    </source>
</evidence>
<dbReference type="PROSITE" id="PS00615">
    <property type="entry name" value="C_TYPE_LECTIN_1"/>
    <property type="match status" value="1"/>
</dbReference>
<dbReference type="Pfam" id="PF00059">
    <property type="entry name" value="Lectin_C"/>
    <property type="match status" value="3"/>
</dbReference>
<protein>
    <recommendedName>
        <fullName evidence="2">C-type lectin domain-containing protein</fullName>
    </recommendedName>
</protein>
<organism evidence="3 4">
    <name type="scientific">Esox lucius</name>
    <name type="common">Northern pike</name>
    <dbReference type="NCBI Taxonomy" id="8010"/>
    <lineage>
        <taxon>Eukaryota</taxon>
        <taxon>Metazoa</taxon>
        <taxon>Chordata</taxon>
        <taxon>Craniata</taxon>
        <taxon>Vertebrata</taxon>
        <taxon>Euteleostomi</taxon>
        <taxon>Actinopterygii</taxon>
        <taxon>Neopterygii</taxon>
        <taxon>Teleostei</taxon>
        <taxon>Protacanthopterygii</taxon>
        <taxon>Esociformes</taxon>
        <taxon>Esocidae</taxon>
        <taxon>Esox</taxon>
    </lineage>
</organism>
<keyword evidence="1" id="KW-1015">Disulfide bond</keyword>
<reference evidence="3 4" key="1">
    <citation type="submission" date="2020-02" db="EMBL/GenBank/DDBJ databases">
        <title>Esox lucius (northern pike) genome, fEsoLuc1, primary haplotype.</title>
        <authorList>
            <person name="Myers G."/>
            <person name="Karagic N."/>
            <person name="Meyer A."/>
            <person name="Pippel M."/>
            <person name="Reichard M."/>
            <person name="Winkler S."/>
            <person name="Tracey A."/>
            <person name="Sims Y."/>
            <person name="Howe K."/>
            <person name="Rhie A."/>
            <person name="Formenti G."/>
            <person name="Durbin R."/>
            <person name="Fedrigo O."/>
            <person name="Jarvis E.D."/>
        </authorList>
    </citation>
    <scope>NUCLEOTIDE SEQUENCE [LARGE SCALE GENOMIC DNA]</scope>
</reference>
<dbReference type="PANTHER" id="PTHR45784">
    <property type="entry name" value="C-TYPE LECTIN DOMAIN FAMILY 20 MEMBER A-RELATED"/>
    <property type="match status" value="1"/>
</dbReference>
<accession>A0AAY5KZF0</accession>
<reference evidence="3" key="3">
    <citation type="submission" date="2025-09" db="UniProtKB">
        <authorList>
            <consortium name="Ensembl"/>
        </authorList>
    </citation>
    <scope>IDENTIFICATION</scope>
</reference>
<dbReference type="CDD" id="cd00037">
    <property type="entry name" value="CLECT"/>
    <property type="match status" value="1"/>
</dbReference>
<feature type="domain" description="C-type lectin" evidence="2">
    <location>
        <begin position="218"/>
        <end position="344"/>
    </location>
</feature>
<dbReference type="GeneTree" id="ENSGT00940000163911"/>
<dbReference type="InterPro" id="IPR016186">
    <property type="entry name" value="C-type_lectin-like/link_sf"/>
</dbReference>
<evidence type="ECO:0000259" key="2">
    <source>
        <dbReference type="PROSITE" id="PS50041"/>
    </source>
</evidence>
<dbReference type="SMART" id="SM00034">
    <property type="entry name" value="CLECT"/>
    <property type="match status" value="3"/>
</dbReference>
<sequence length="345" mass="40324">LNQPQHTIHYVQLFNLSEKTKLLIWTEARDYCHQHNFTDLATVYNQEESEMLNKLLQIGQGATIGLYRTHPKLKWSNGDPVNVTALLMPAISYTIPMCAATLKINLTWDDCTVNKYFMCYIKVQKNMSWYEAQNYCGKICTDLASIRNKEQWEVVKNSGKNSTIPFWIGLLYDDWEWADGGKSTYRNWFKIPYPIKENYTVIYNKIGMLSIQPPSGMKYTFCYKDQIHVINEKQTWEQALKYCNDNYTTLLRIESKNDQRVVEQSLRAANVPGPVWIGLRQSRLFGFWVWINGIPLKREDWSNWEGGIWPELPLSHQCGAMATKEGHFEWSDQDCQSSLYFICEG</sequence>
<keyword evidence="4" id="KW-1185">Reference proteome</keyword>
<dbReference type="Ensembl" id="ENSELUT00000101017.1">
    <property type="protein sequence ID" value="ENSELUP00000094478.1"/>
    <property type="gene ID" value="ENSELUG00000038213.1"/>
</dbReference>
<evidence type="ECO:0000313" key="3">
    <source>
        <dbReference type="Ensembl" id="ENSELUP00000094478.1"/>
    </source>
</evidence>
<feature type="domain" description="C-type lectin" evidence="2">
    <location>
        <begin position="119"/>
        <end position="194"/>
    </location>
</feature>
<dbReference type="PANTHER" id="PTHR45784:SF3">
    <property type="entry name" value="C-TYPE LECTIN DOMAIN FAMILY 4 MEMBER K-LIKE-RELATED"/>
    <property type="match status" value="1"/>
</dbReference>
<dbReference type="InterPro" id="IPR016187">
    <property type="entry name" value="CTDL_fold"/>
</dbReference>
<dbReference type="AlphaFoldDB" id="A0AAY5KZF0"/>
<dbReference type="InterPro" id="IPR001304">
    <property type="entry name" value="C-type_lectin-like"/>
</dbReference>
<feature type="domain" description="C-type lectin" evidence="2">
    <location>
        <begin position="25"/>
        <end position="120"/>
    </location>
</feature>
<reference evidence="3" key="2">
    <citation type="submission" date="2025-08" db="UniProtKB">
        <authorList>
            <consortium name="Ensembl"/>
        </authorList>
    </citation>
    <scope>IDENTIFICATION</scope>
</reference>